<accession>A0A1H6T154</accession>
<evidence type="ECO:0000256" key="1">
    <source>
        <dbReference type="ARBA" id="ARBA00022679"/>
    </source>
</evidence>
<keyword evidence="2" id="KW-0012">Acyltransferase</keyword>
<proteinExistence type="predicted"/>
<dbReference type="Proteomes" id="UP000198888">
    <property type="component" value="Unassembled WGS sequence"/>
</dbReference>
<dbReference type="CDD" id="cd04301">
    <property type="entry name" value="NAT_SF"/>
    <property type="match status" value="1"/>
</dbReference>
<dbReference type="InterPro" id="IPR016181">
    <property type="entry name" value="Acyl_CoA_acyltransferase"/>
</dbReference>
<dbReference type="OrthoDB" id="38613at2157"/>
<organism evidence="4 5">
    <name type="scientific">Halohasta litchfieldiae</name>
    <dbReference type="NCBI Taxonomy" id="1073996"/>
    <lineage>
        <taxon>Archaea</taxon>
        <taxon>Methanobacteriati</taxon>
        <taxon>Methanobacteriota</taxon>
        <taxon>Stenosarchaea group</taxon>
        <taxon>Halobacteria</taxon>
        <taxon>Halobacteriales</taxon>
        <taxon>Haloferacaceae</taxon>
        <taxon>Halohasta</taxon>
    </lineage>
</organism>
<dbReference type="PANTHER" id="PTHR43877">
    <property type="entry name" value="AMINOALKYLPHOSPHONATE N-ACETYLTRANSFERASE-RELATED-RELATED"/>
    <property type="match status" value="1"/>
</dbReference>
<keyword evidence="1 4" id="KW-0808">Transferase</keyword>
<dbReference type="GO" id="GO:0016747">
    <property type="term" value="F:acyltransferase activity, transferring groups other than amino-acyl groups"/>
    <property type="evidence" value="ECO:0007669"/>
    <property type="project" value="InterPro"/>
</dbReference>
<keyword evidence="5" id="KW-1185">Reference proteome</keyword>
<protein>
    <submittedName>
        <fullName evidence="4">Acetyltransferase (GNAT) family protein</fullName>
    </submittedName>
</protein>
<dbReference type="Gene3D" id="3.40.630.30">
    <property type="match status" value="1"/>
</dbReference>
<gene>
    <name evidence="4" type="ORF">SAMN05444271_10610</name>
</gene>
<sequence>MEVVRPTISDVETLVDCWVELAADQRQHGSRLLTEPNREAVTDVVARHVVTEGVLIAREENENAETDAEKGILGFVMYHVEDGHYQQDQSTGVIVNLYVRPAARGNSIGTDLLDAAETELAEAGADTVSLEVLAANSDARRFYSRHGYESHRIELAKRIENDTHSKGDP</sequence>
<accession>A0A2H4PXS5</accession>
<dbReference type="SUPFAM" id="SSF55729">
    <property type="entry name" value="Acyl-CoA N-acyltransferases (Nat)"/>
    <property type="match status" value="1"/>
</dbReference>
<dbReference type="InterPro" id="IPR050832">
    <property type="entry name" value="Bact_Acetyltransf"/>
</dbReference>
<evidence type="ECO:0000256" key="2">
    <source>
        <dbReference type="ARBA" id="ARBA00023315"/>
    </source>
</evidence>
<dbReference type="Pfam" id="PF00583">
    <property type="entry name" value="Acetyltransf_1"/>
    <property type="match status" value="1"/>
</dbReference>
<dbReference type="PROSITE" id="PS51186">
    <property type="entry name" value="GNAT"/>
    <property type="match status" value="1"/>
</dbReference>
<dbReference type="KEGG" id="hae:halTADL_0079"/>
<dbReference type="RefSeq" id="WP_089671470.1">
    <property type="nucleotide sequence ID" value="NZ_CP024845.1"/>
</dbReference>
<dbReference type="PANTHER" id="PTHR43877:SF2">
    <property type="entry name" value="AMINOALKYLPHOSPHONATE N-ACETYLTRANSFERASE-RELATED"/>
    <property type="match status" value="1"/>
</dbReference>
<feature type="domain" description="N-acetyltransferase" evidence="3">
    <location>
        <begin position="1"/>
        <end position="160"/>
    </location>
</feature>
<dbReference type="EMBL" id="FNYR01000006">
    <property type="protein sequence ID" value="SEI69990.1"/>
    <property type="molecule type" value="Genomic_DNA"/>
</dbReference>
<evidence type="ECO:0000313" key="4">
    <source>
        <dbReference type="EMBL" id="SEI69990.1"/>
    </source>
</evidence>
<dbReference type="GeneID" id="35000914"/>
<evidence type="ECO:0000259" key="3">
    <source>
        <dbReference type="PROSITE" id="PS51186"/>
    </source>
</evidence>
<reference evidence="4 5" key="1">
    <citation type="submission" date="2016-10" db="EMBL/GenBank/DDBJ databases">
        <authorList>
            <person name="de Groot N.N."/>
        </authorList>
    </citation>
    <scope>NUCLEOTIDE SEQUENCE [LARGE SCALE GENOMIC DNA]</scope>
    <source>
        <strain evidence="4 5">DSM 22187</strain>
    </source>
</reference>
<dbReference type="InterPro" id="IPR000182">
    <property type="entry name" value="GNAT_dom"/>
</dbReference>
<name>A0A1H6T154_9EURY</name>
<dbReference type="STRING" id="1073996.SAMN05444271_10610"/>
<dbReference type="AlphaFoldDB" id="A0A1H6T154"/>
<evidence type="ECO:0000313" key="5">
    <source>
        <dbReference type="Proteomes" id="UP000198888"/>
    </source>
</evidence>